<dbReference type="InterPro" id="IPR001789">
    <property type="entry name" value="Sig_transdc_resp-reg_receiver"/>
</dbReference>
<dbReference type="Gene3D" id="3.40.50.2300">
    <property type="match status" value="1"/>
</dbReference>
<evidence type="ECO:0000259" key="5">
    <source>
        <dbReference type="PROSITE" id="PS50110"/>
    </source>
</evidence>
<dbReference type="InterPro" id="IPR011006">
    <property type="entry name" value="CheY-like_superfamily"/>
</dbReference>
<feature type="modified residue" description="4-aspartylphosphate" evidence="4">
    <location>
        <position position="70"/>
    </location>
</feature>
<dbReference type="SUPFAM" id="SSF52172">
    <property type="entry name" value="CheY-like"/>
    <property type="match status" value="1"/>
</dbReference>
<keyword evidence="7" id="KW-1185">Reference proteome</keyword>
<accession>A0ABV6Y5D3</accession>
<gene>
    <name evidence="6" type="ORF">ACETIH_07080</name>
</gene>
<feature type="domain" description="Response regulatory" evidence="5">
    <location>
        <begin position="20"/>
        <end position="134"/>
    </location>
</feature>
<evidence type="ECO:0000256" key="4">
    <source>
        <dbReference type="PROSITE-ProRule" id="PRU00169"/>
    </source>
</evidence>
<evidence type="ECO:0000313" key="6">
    <source>
        <dbReference type="EMBL" id="MFC1456486.1"/>
    </source>
</evidence>
<dbReference type="PANTHER" id="PTHR44591:SF3">
    <property type="entry name" value="RESPONSE REGULATORY DOMAIN-CONTAINING PROTEIN"/>
    <property type="match status" value="1"/>
</dbReference>
<dbReference type="InterPro" id="IPR050595">
    <property type="entry name" value="Bact_response_regulator"/>
</dbReference>
<protein>
    <submittedName>
        <fullName evidence="6">Response regulator</fullName>
    </submittedName>
</protein>
<name>A0ABV6Y5D3_9HYPH</name>
<dbReference type="Pfam" id="PF00072">
    <property type="entry name" value="Response_reg"/>
    <property type="match status" value="1"/>
</dbReference>
<keyword evidence="3" id="KW-0804">Transcription</keyword>
<sequence>MARIVLSASMSKSPSNPPALVLVVEDEALVRMTLVDVLEDAGFTVIEATHADEALQQLQALPRISAVVTDVEMPRGSINGFELARRVRQERKEIGVLIASGRATPKPGDLPEGAVFIGKPVHPGSLVQLLRTLLAAHPV</sequence>
<proteinExistence type="predicted"/>
<evidence type="ECO:0000256" key="2">
    <source>
        <dbReference type="ARBA" id="ARBA00023015"/>
    </source>
</evidence>
<dbReference type="PROSITE" id="PS50110">
    <property type="entry name" value="RESPONSE_REGULATORY"/>
    <property type="match status" value="1"/>
</dbReference>
<comment type="caution">
    <text evidence="6">The sequence shown here is derived from an EMBL/GenBank/DDBJ whole genome shotgun (WGS) entry which is preliminary data.</text>
</comment>
<evidence type="ECO:0000256" key="1">
    <source>
        <dbReference type="ARBA" id="ARBA00022553"/>
    </source>
</evidence>
<dbReference type="EMBL" id="JBHOMY010000016">
    <property type="protein sequence ID" value="MFC1456486.1"/>
    <property type="molecule type" value="Genomic_DNA"/>
</dbReference>
<dbReference type="Proteomes" id="UP001593940">
    <property type="component" value="Unassembled WGS sequence"/>
</dbReference>
<dbReference type="RefSeq" id="WP_377029235.1">
    <property type="nucleotide sequence ID" value="NZ_JBHOMY010000016.1"/>
</dbReference>
<dbReference type="SMART" id="SM00448">
    <property type="entry name" value="REC"/>
    <property type="match status" value="1"/>
</dbReference>
<evidence type="ECO:0000313" key="7">
    <source>
        <dbReference type="Proteomes" id="UP001593940"/>
    </source>
</evidence>
<keyword evidence="1 4" id="KW-0597">Phosphoprotein</keyword>
<dbReference type="PANTHER" id="PTHR44591">
    <property type="entry name" value="STRESS RESPONSE REGULATOR PROTEIN 1"/>
    <property type="match status" value="1"/>
</dbReference>
<evidence type="ECO:0000256" key="3">
    <source>
        <dbReference type="ARBA" id="ARBA00023163"/>
    </source>
</evidence>
<reference evidence="6 7" key="1">
    <citation type="submission" date="2024-09" db="EMBL/GenBank/DDBJ databases">
        <title>Nodulacao em especies de Leguminosae Basais da Amazonia e Caracterizacao dos Rizobios e Bacterias Associadas aos Nodulos.</title>
        <authorList>
            <person name="Jambeiro I.C.A."/>
            <person name="Lopes I.S."/>
            <person name="Aguiar E.R.G.R."/>
            <person name="Santos A.F.J."/>
            <person name="Dos Santos J.M.F."/>
            <person name="Gross E."/>
        </authorList>
    </citation>
    <scope>NUCLEOTIDE SEQUENCE [LARGE SCALE GENOMIC DNA]</scope>
    <source>
        <strain evidence="6 7">BRUESC1165</strain>
    </source>
</reference>
<keyword evidence="2" id="KW-0805">Transcription regulation</keyword>
<organism evidence="6 7">
    <name type="scientific">Microvirga arabica</name>
    <dbReference type="NCBI Taxonomy" id="1128671"/>
    <lineage>
        <taxon>Bacteria</taxon>
        <taxon>Pseudomonadati</taxon>
        <taxon>Pseudomonadota</taxon>
        <taxon>Alphaproteobacteria</taxon>
        <taxon>Hyphomicrobiales</taxon>
        <taxon>Methylobacteriaceae</taxon>
        <taxon>Microvirga</taxon>
    </lineage>
</organism>